<dbReference type="PIRSF" id="PIRSF029218">
    <property type="entry name" value="ParE"/>
    <property type="match status" value="1"/>
</dbReference>
<evidence type="ECO:0000256" key="1">
    <source>
        <dbReference type="ARBA" id="ARBA00022649"/>
    </source>
</evidence>
<keyword evidence="1" id="KW-1277">Toxin-antitoxin system</keyword>
<dbReference type="Pfam" id="PF05016">
    <property type="entry name" value="ParE_toxin"/>
    <property type="match status" value="1"/>
</dbReference>
<dbReference type="InterPro" id="IPR007712">
    <property type="entry name" value="RelE/ParE_toxin"/>
</dbReference>
<dbReference type="AlphaFoldDB" id="A0A1M6BD67"/>
<gene>
    <name evidence="3" type="ORF">SAMN04488513_101372</name>
</gene>
<evidence type="ECO:0000313" key="4">
    <source>
        <dbReference type="Proteomes" id="UP000184543"/>
    </source>
</evidence>
<proteinExistence type="inferred from homology"/>
<dbReference type="Proteomes" id="UP000184543">
    <property type="component" value="Unassembled WGS sequence"/>
</dbReference>
<organism evidence="3 4">
    <name type="scientific">Pseudozobellia thermophila</name>
    <dbReference type="NCBI Taxonomy" id="192903"/>
    <lineage>
        <taxon>Bacteria</taxon>
        <taxon>Pseudomonadati</taxon>
        <taxon>Bacteroidota</taxon>
        <taxon>Flavobacteriia</taxon>
        <taxon>Flavobacteriales</taxon>
        <taxon>Flavobacteriaceae</taxon>
        <taxon>Pseudozobellia</taxon>
    </lineage>
</organism>
<sequence length="100" mass="11632">MPESKYIISAKARADFKAIAKYTIEKFGAAQSLTYAKGLKRVFAELSENPELGRPYVAVKDKMLLRYRYKAHVIFYYPMPDKIFIVRVLGGRMDFPKYLK</sequence>
<comment type="similarity">
    <text evidence="2">Belongs to the RelE toxin family.</text>
</comment>
<accession>A0A1M6BD67</accession>
<reference evidence="4" key="1">
    <citation type="submission" date="2016-11" db="EMBL/GenBank/DDBJ databases">
        <authorList>
            <person name="Varghese N."/>
            <person name="Submissions S."/>
        </authorList>
    </citation>
    <scope>NUCLEOTIDE SEQUENCE [LARGE SCALE GENOMIC DNA]</scope>
    <source>
        <strain evidence="4">DSM 19858</strain>
    </source>
</reference>
<protein>
    <recommendedName>
        <fullName evidence="2">Toxin</fullName>
    </recommendedName>
</protein>
<name>A0A1M6BD67_9FLAO</name>
<dbReference type="InterPro" id="IPR035093">
    <property type="entry name" value="RelE/ParE_toxin_dom_sf"/>
</dbReference>
<dbReference type="EMBL" id="FQYU01000001">
    <property type="protein sequence ID" value="SHI46627.1"/>
    <property type="molecule type" value="Genomic_DNA"/>
</dbReference>
<evidence type="ECO:0000313" key="3">
    <source>
        <dbReference type="EMBL" id="SHI46627.1"/>
    </source>
</evidence>
<dbReference type="Gene3D" id="3.30.2310.20">
    <property type="entry name" value="RelE-like"/>
    <property type="match status" value="1"/>
</dbReference>
<evidence type="ECO:0000256" key="2">
    <source>
        <dbReference type="PIRNR" id="PIRNR029218"/>
    </source>
</evidence>
<dbReference type="OrthoDB" id="7173315at2"/>
<dbReference type="RefSeq" id="WP_072987609.1">
    <property type="nucleotide sequence ID" value="NZ_FQYU01000001.1"/>
</dbReference>
<keyword evidence="4" id="KW-1185">Reference proteome</keyword>
<dbReference type="InterPro" id="IPR028344">
    <property type="entry name" value="ParE1/4"/>
</dbReference>